<evidence type="ECO:0000313" key="2">
    <source>
        <dbReference type="Proteomes" id="UP001054945"/>
    </source>
</evidence>
<sequence length="80" mass="9391">MDHSKKGNLHPLILQWKKDQQKSFNGSFQEKILGTLNHPFPSMDHSKKGSTNSWYFEFSSIDPPMDHSKKGLTNSWYFEF</sequence>
<organism evidence="1 2">
    <name type="scientific">Caerostris extrusa</name>
    <name type="common">Bark spider</name>
    <name type="synonym">Caerostris bankana</name>
    <dbReference type="NCBI Taxonomy" id="172846"/>
    <lineage>
        <taxon>Eukaryota</taxon>
        <taxon>Metazoa</taxon>
        <taxon>Ecdysozoa</taxon>
        <taxon>Arthropoda</taxon>
        <taxon>Chelicerata</taxon>
        <taxon>Arachnida</taxon>
        <taxon>Araneae</taxon>
        <taxon>Araneomorphae</taxon>
        <taxon>Entelegynae</taxon>
        <taxon>Araneoidea</taxon>
        <taxon>Araneidae</taxon>
        <taxon>Caerostris</taxon>
    </lineage>
</organism>
<proteinExistence type="predicted"/>
<dbReference type="Proteomes" id="UP001054945">
    <property type="component" value="Unassembled WGS sequence"/>
</dbReference>
<accession>A0AAV4WR08</accession>
<dbReference type="EMBL" id="BPLR01016649">
    <property type="protein sequence ID" value="GIY85356.1"/>
    <property type="molecule type" value="Genomic_DNA"/>
</dbReference>
<name>A0AAV4WR08_CAEEX</name>
<reference evidence="1 2" key="1">
    <citation type="submission" date="2021-06" db="EMBL/GenBank/DDBJ databases">
        <title>Caerostris extrusa draft genome.</title>
        <authorList>
            <person name="Kono N."/>
            <person name="Arakawa K."/>
        </authorList>
    </citation>
    <scope>NUCLEOTIDE SEQUENCE [LARGE SCALE GENOMIC DNA]</scope>
</reference>
<evidence type="ECO:0000313" key="1">
    <source>
        <dbReference type="EMBL" id="GIY85356.1"/>
    </source>
</evidence>
<gene>
    <name evidence="1" type="ORF">CEXT_518881</name>
</gene>
<comment type="caution">
    <text evidence="1">The sequence shown here is derived from an EMBL/GenBank/DDBJ whole genome shotgun (WGS) entry which is preliminary data.</text>
</comment>
<keyword evidence="2" id="KW-1185">Reference proteome</keyword>
<dbReference type="AlphaFoldDB" id="A0AAV4WR08"/>
<protein>
    <submittedName>
        <fullName evidence="1">Uncharacterized protein</fullName>
    </submittedName>
</protein>